<evidence type="ECO:0000313" key="1">
    <source>
        <dbReference type="EMBL" id="CAF9908213.1"/>
    </source>
</evidence>
<dbReference type="PANTHER" id="PTHR37490">
    <property type="entry name" value="EXPRESSED PROTEIN"/>
    <property type="match status" value="1"/>
</dbReference>
<dbReference type="EMBL" id="CAJPDQ010000004">
    <property type="protein sequence ID" value="CAF9908213.1"/>
    <property type="molecule type" value="Genomic_DNA"/>
</dbReference>
<dbReference type="AlphaFoldDB" id="A0A8H3I7U9"/>
<proteinExistence type="predicted"/>
<dbReference type="Pfam" id="PF11913">
    <property type="entry name" value="DUF3431"/>
    <property type="match status" value="1"/>
</dbReference>
<dbReference type="PANTHER" id="PTHR37490:SF3">
    <property type="entry name" value="DUF3431 DOMAIN CONTAINING PROTEIN"/>
    <property type="match status" value="1"/>
</dbReference>
<reference evidence="1" key="1">
    <citation type="submission" date="2021-03" db="EMBL/GenBank/DDBJ databases">
        <authorList>
            <person name="Tagirdzhanova G."/>
        </authorList>
    </citation>
    <scope>NUCLEOTIDE SEQUENCE</scope>
</reference>
<dbReference type="Proteomes" id="UP000664169">
    <property type="component" value="Unassembled WGS sequence"/>
</dbReference>
<comment type="caution">
    <text evidence="1">The sequence shown here is derived from an EMBL/GenBank/DDBJ whole genome shotgun (WGS) entry which is preliminary data.</text>
</comment>
<accession>A0A8H3I7U9</accession>
<dbReference type="OrthoDB" id="426718at2759"/>
<sequence>MSRRPPKLWILAKPKFIAIAFCLCLLVLFLATPPLQRLHSPHYGTGTPKENPIEDHSEHKVELVVASLNSENNSWLGEYFSHWHHSIYIVDGHDTLKVPKNKGREAMVYLTYIIDHYDDLPEIMLFLHASRWQWHNDDPDYDGYAVLQKLQLDHIRRSGYVSLRCVWVLGCPVEIRPLEVNANLRENENAATAYKKAFQSLFPGKDVPEKIGVTCCAQFAATRETVRQRAKQEYIGYRDWLLSTELEDGISGRIFEYSWHMIFGKDAVHCPQAKDCYCQLFGLCTLECDQDKCRDRYILPKYSTLPQGWPLVGWEGEQRAFTGPL</sequence>
<keyword evidence="2" id="KW-1185">Reference proteome</keyword>
<gene>
    <name evidence="1" type="ORF">GOMPHAMPRED_006102</name>
</gene>
<dbReference type="InterPro" id="IPR021838">
    <property type="entry name" value="DUF3431"/>
</dbReference>
<organism evidence="1 2">
    <name type="scientific">Gomphillus americanus</name>
    <dbReference type="NCBI Taxonomy" id="1940652"/>
    <lineage>
        <taxon>Eukaryota</taxon>
        <taxon>Fungi</taxon>
        <taxon>Dikarya</taxon>
        <taxon>Ascomycota</taxon>
        <taxon>Pezizomycotina</taxon>
        <taxon>Lecanoromycetes</taxon>
        <taxon>OSLEUM clade</taxon>
        <taxon>Ostropomycetidae</taxon>
        <taxon>Ostropales</taxon>
        <taxon>Graphidaceae</taxon>
        <taxon>Gomphilloideae</taxon>
        <taxon>Gomphillus</taxon>
    </lineage>
</organism>
<evidence type="ECO:0000313" key="2">
    <source>
        <dbReference type="Proteomes" id="UP000664169"/>
    </source>
</evidence>
<name>A0A8H3I7U9_9LECA</name>
<protein>
    <submittedName>
        <fullName evidence="1">Uncharacterized protein</fullName>
    </submittedName>
</protein>